<evidence type="ECO:0000256" key="4">
    <source>
        <dbReference type="ARBA" id="ARBA00022837"/>
    </source>
</evidence>
<dbReference type="Gene3D" id="2.70.98.10">
    <property type="match status" value="1"/>
</dbReference>
<dbReference type="SMART" id="SM00112">
    <property type="entry name" value="CA"/>
    <property type="match status" value="1"/>
</dbReference>
<gene>
    <name evidence="6" type="ORF">SAMN02745181_0367</name>
</gene>
<dbReference type="Gene3D" id="1.50.10.100">
    <property type="entry name" value="Chondroitin AC/alginate lyase"/>
    <property type="match status" value="1"/>
</dbReference>
<comment type="subcellular location">
    <subcellularLocation>
        <location evidence="1">Secreted</location>
    </subcellularLocation>
</comment>
<dbReference type="InterPro" id="IPR018247">
    <property type="entry name" value="EF_Hand_1_Ca_BS"/>
</dbReference>
<dbReference type="InterPro" id="IPR015177">
    <property type="entry name" value="Lyase_catalyt"/>
</dbReference>
<evidence type="ECO:0000313" key="7">
    <source>
        <dbReference type="Proteomes" id="UP000184510"/>
    </source>
</evidence>
<dbReference type="InterPro" id="IPR014718">
    <property type="entry name" value="GH-type_carb-bd"/>
</dbReference>
<dbReference type="InterPro" id="IPR013320">
    <property type="entry name" value="ConA-like_dom_sf"/>
</dbReference>
<keyword evidence="6" id="KW-0456">Lyase</keyword>
<dbReference type="Pfam" id="PF18884">
    <property type="entry name" value="TSP3_bac"/>
    <property type="match status" value="3"/>
</dbReference>
<evidence type="ECO:0000313" key="6">
    <source>
        <dbReference type="EMBL" id="SHI55043.1"/>
    </source>
</evidence>
<evidence type="ECO:0000259" key="5">
    <source>
        <dbReference type="PROSITE" id="PS50268"/>
    </source>
</evidence>
<dbReference type="Pfam" id="PF13385">
    <property type="entry name" value="Laminin_G_3"/>
    <property type="match status" value="1"/>
</dbReference>
<accession>A0A1M6C259</accession>
<dbReference type="PANTHER" id="PTHR37322">
    <property type="match status" value="1"/>
</dbReference>
<dbReference type="PANTHER" id="PTHR37322:SF3">
    <property type="entry name" value="CHONDROITIN SULFATE ABC EXOLYASE"/>
    <property type="match status" value="1"/>
</dbReference>
<dbReference type="GO" id="GO:0005975">
    <property type="term" value="P:carbohydrate metabolic process"/>
    <property type="evidence" value="ECO:0007669"/>
    <property type="project" value="InterPro"/>
</dbReference>
<dbReference type="InterPro" id="IPR011071">
    <property type="entry name" value="Lyase_8-like_C"/>
</dbReference>
<dbReference type="PROSITE" id="PS00018">
    <property type="entry name" value="EF_HAND_1"/>
    <property type="match status" value="1"/>
</dbReference>
<dbReference type="GO" id="GO:0016829">
    <property type="term" value="F:lyase activity"/>
    <property type="evidence" value="ECO:0007669"/>
    <property type="project" value="UniProtKB-KW"/>
</dbReference>
<feature type="domain" description="Cadherin" evidence="5">
    <location>
        <begin position="1157"/>
        <end position="1262"/>
    </location>
</feature>
<evidence type="ECO:0000256" key="3">
    <source>
        <dbReference type="ARBA" id="ARBA00022729"/>
    </source>
</evidence>
<dbReference type="InterPro" id="IPR008929">
    <property type="entry name" value="Chondroitin_lyas"/>
</dbReference>
<dbReference type="GO" id="GO:0007156">
    <property type="term" value="P:homophilic cell adhesion via plasma membrane adhesion molecules"/>
    <property type="evidence" value="ECO:0007669"/>
    <property type="project" value="InterPro"/>
</dbReference>
<dbReference type="Proteomes" id="UP000184510">
    <property type="component" value="Unassembled WGS sequence"/>
</dbReference>
<dbReference type="InterPro" id="IPR059100">
    <property type="entry name" value="TSP3_bac"/>
</dbReference>
<keyword evidence="2" id="KW-0964">Secreted</keyword>
<reference evidence="6 7" key="1">
    <citation type="submission" date="2016-11" db="EMBL/GenBank/DDBJ databases">
        <authorList>
            <person name="Jaros S."/>
            <person name="Januszkiewicz K."/>
            <person name="Wedrychowicz H."/>
        </authorList>
    </citation>
    <scope>NUCLEOTIDE SEQUENCE [LARGE SCALE GENOMIC DNA]</scope>
    <source>
        <strain evidence="6 7">DSM 18772</strain>
    </source>
</reference>
<keyword evidence="4" id="KW-0106">Calcium</keyword>
<dbReference type="GO" id="GO:0030246">
    <property type="term" value="F:carbohydrate binding"/>
    <property type="evidence" value="ECO:0007669"/>
    <property type="project" value="InterPro"/>
</dbReference>
<dbReference type="Pfam" id="PF09093">
    <property type="entry name" value="Lyase_catalyt"/>
    <property type="match status" value="1"/>
</dbReference>
<organism evidence="6 7">
    <name type="scientific">Rubritalea squalenifaciens DSM 18772</name>
    <dbReference type="NCBI Taxonomy" id="1123071"/>
    <lineage>
        <taxon>Bacteria</taxon>
        <taxon>Pseudomonadati</taxon>
        <taxon>Verrucomicrobiota</taxon>
        <taxon>Verrucomicrobiia</taxon>
        <taxon>Verrucomicrobiales</taxon>
        <taxon>Rubritaleaceae</taxon>
        <taxon>Rubritalea</taxon>
    </lineage>
</organism>
<dbReference type="CDD" id="cd11304">
    <property type="entry name" value="Cadherin_repeat"/>
    <property type="match status" value="1"/>
</dbReference>
<keyword evidence="3" id="KW-0732">Signal</keyword>
<dbReference type="GO" id="GO:0006027">
    <property type="term" value="P:glycosaminoglycan catabolic process"/>
    <property type="evidence" value="ECO:0007669"/>
    <property type="project" value="InterPro"/>
</dbReference>
<dbReference type="EMBL" id="FQYR01000002">
    <property type="protein sequence ID" value="SHI55043.1"/>
    <property type="molecule type" value="Genomic_DNA"/>
</dbReference>
<dbReference type="GO" id="GO:0016020">
    <property type="term" value="C:membrane"/>
    <property type="evidence" value="ECO:0007669"/>
    <property type="project" value="InterPro"/>
</dbReference>
<keyword evidence="7" id="KW-1185">Reference proteome</keyword>
<dbReference type="Pfam" id="PF00028">
    <property type="entry name" value="Cadherin"/>
    <property type="match status" value="1"/>
</dbReference>
<dbReference type="SUPFAM" id="SSF74650">
    <property type="entry name" value="Galactose mutarotase-like"/>
    <property type="match status" value="1"/>
</dbReference>
<dbReference type="Gene3D" id="2.60.220.10">
    <property type="entry name" value="Polysaccharide lyase family 8-like, C-terminal"/>
    <property type="match status" value="1"/>
</dbReference>
<name>A0A1M6C259_9BACT</name>
<dbReference type="InterPro" id="IPR002126">
    <property type="entry name" value="Cadherin-like_dom"/>
</dbReference>
<dbReference type="STRING" id="1123071.SAMN02745181_0367"/>
<sequence>MDVWGVLYAPASAFKPRQQQRMKQKPLRWSELTHRLLVHSGSDTKDASGKCAGPSPQHESCLLEKNQADRRPVYNSRSWSIALACSFGLLAHTGLLATPAYDWDFQTHYAHANAQPASLTSTQLSAIQQVDASYPGGFTYYNGTGLSQAQMDAVDAIRSKFALVRDSGTGVVTGRGIVMDGEGSGSQTNLSLPASFNGDFLPSVRALADYYKNASAAQAPTLEQLYYDLVEHFLDQNYLPGGQSVPGIGNGYTWRNNAPQVYRMAHSLPAAERDLLGLSMFYVSYGRSLLNDHASASTDIYLNYFPTAFKGLALIGDNEAKWQLLGLVRRGLDVSITGKEGNHKAQLVPLDGAVIHHDGHHISYAQYSFGSMVSYHKVMTQAGFTSDFTAEAVERFRSAALAWDFSTTGDYNPLHMQMRAGLRSGSSPTSSGFGRTVYFPTEVARLSAAFKGQTITEETELAYAAISKAGAGSTSLPVEWQSMSIPSNISSDSPLYTAALKGHYSHTTNGVSVHRGDGGDDWLVTLRGQHGHWRGGEAYDAMGLPDHFNVKSMHGALMVMPVGNNGRKPNEVDSGFQYEGWDYSYYPNVTTKDIPYADFLYWRTPAYFGGESNLMGSANLRKGGIWMYHAGHADKSAFFMGKRIVLVTNNITSSDTLHTGLIQQAHSDPGNQGIDLDGTVQTGTGSWSLPAGGGHEITDANGTGYYVHPLAGNPPVVAERGAQQWTYSLPAYYNGTGSAPSYTYASDWLNNMQQFDPTSGFFSKVWFDHGAAPQDQFVEYSVLVKPQPGELAAYATAMENPATAPVTINRSSKVHRFYDKASRTYAAAVFDATEQINEGELVSVSRPGAYIWRKEAGTLWLSCSSSETSDKSDFQIVLDGQWLLQAEEHTYQVSVAPYGGDTLVSLSYRQAAPQRIALRKVVPDTLVAHWDFNDASDPNRSCDVENNTLAAFEGGAAYSADAGGRTSSAGDRALDLGTSSSGQTARVAAVQFLKEAAQNDKLTISYWQKQSQTGYKNSSFWAVSPSSSAGQRGIQAHSPWSNDRIYFDCGGTSSSNRIWVNASSVLWTSWTHVAYVKDGGTASIYVNGSLLSSASGKSPLVTDFTELFIGSAQDGGNSLRGLLDDFAIYNTALDASQVSALAQGTAPDQIIVNQAPSASGATLSVPENTAGGVVLTTVSATDTDGGDALRYEILSGNAQGQFTIDYITGEISTTSLLDYESLANPVFSLSVQVTDLSGATDTAVIAITVTDIANDDSDADGLTDEWEVVHFGFVAVTTGAADSDGDGLSNEDEELYAMDPNNPDEDSDGLLDGEEILLGTDPYDPDTDDDTLPDGDEILFGTDPLVPDRELASPAVFFLDSFDDDATASTPVEGGISWTKTDILGAGDHGSVGVRPHNDGSGGMTVPTMSGSGKFLNGGRSTAFSYPVTDGMVEGYTYQLSVWGRRAGSSYPVARCYFGTAPTTPVAGSPGNIWPGSSWVEYTTSYTATAADAGQPLWLVLEGRRDASTGVTAWDDAKVTVTP</sequence>
<dbReference type="GO" id="GO:0005509">
    <property type="term" value="F:calcium ion binding"/>
    <property type="evidence" value="ECO:0007669"/>
    <property type="project" value="InterPro"/>
</dbReference>
<dbReference type="InterPro" id="IPR011013">
    <property type="entry name" value="Gal_mutarotase_sf_dom"/>
</dbReference>
<dbReference type="InterPro" id="IPR039174">
    <property type="entry name" value="Chondroitin_ABC_lyase"/>
</dbReference>
<evidence type="ECO:0000256" key="2">
    <source>
        <dbReference type="ARBA" id="ARBA00022525"/>
    </source>
</evidence>
<dbReference type="Gene3D" id="2.60.40.60">
    <property type="entry name" value="Cadherins"/>
    <property type="match status" value="1"/>
</dbReference>
<dbReference type="SUPFAM" id="SSF49863">
    <property type="entry name" value="Hyaluronate lyase-like, C-terminal domain"/>
    <property type="match status" value="1"/>
</dbReference>
<protein>
    <submittedName>
        <fullName evidence="6">Polysaccharide lyase family 8, super-sandwich domain</fullName>
    </submittedName>
</protein>
<dbReference type="SUPFAM" id="SSF49313">
    <property type="entry name" value="Cadherin-like"/>
    <property type="match status" value="1"/>
</dbReference>
<proteinExistence type="predicted"/>
<dbReference type="InterPro" id="IPR015919">
    <property type="entry name" value="Cadherin-like_sf"/>
</dbReference>
<evidence type="ECO:0000256" key="1">
    <source>
        <dbReference type="ARBA" id="ARBA00004613"/>
    </source>
</evidence>
<dbReference type="SUPFAM" id="SSF48230">
    <property type="entry name" value="Chondroitin AC/alginate lyase"/>
    <property type="match status" value="1"/>
</dbReference>
<dbReference type="InParanoid" id="A0A1M6C259"/>
<dbReference type="Gene3D" id="2.60.120.200">
    <property type="match status" value="1"/>
</dbReference>
<dbReference type="PROSITE" id="PS50268">
    <property type="entry name" value="CADHERIN_2"/>
    <property type="match status" value="1"/>
</dbReference>
<dbReference type="SUPFAM" id="SSF49899">
    <property type="entry name" value="Concanavalin A-like lectins/glucanases"/>
    <property type="match status" value="1"/>
</dbReference>